<dbReference type="PANTHER" id="PTHR37293:SF6">
    <property type="entry name" value="DNA REPLICATION PROTEIN DNAD"/>
    <property type="match status" value="1"/>
</dbReference>
<dbReference type="OrthoDB" id="9770238at2"/>
<dbReference type="Pfam" id="PF21984">
    <property type="entry name" value="DnaD_N"/>
    <property type="match status" value="1"/>
</dbReference>
<dbReference type="Gene3D" id="1.10.10.630">
    <property type="entry name" value="DnaD domain-like"/>
    <property type="match status" value="1"/>
</dbReference>
<dbReference type="InterPro" id="IPR006343">
    <property type="entry name" value="DnaB/C_C"/>
</dbReference>
<organism evidence="5 6">
    <name type="scientific">Heyndrickxia camelliae</name>
    <dbReference type="NCBI Taxonomy" id="1707093"/>
    <lineage>
        <taxon>Bacteria</taxon>
        <taxon>Bacillati</taxon>
        <taxon>Bacillota</taxon>
        <taxon>Bacilli</taxon>
        <taxon>Bacillales</taxon>
        <taxon>Bacillaceae</taxon>
        <taxon>Heyndrickxia</taxon>
    </lineage>
</organism>
<dbReference type="SUPFAM" id="SSF158499">
    <property type="entry name" value="DnaD domain-like"/>
    <property type="match status" value="1"/>
</dbReference>
<sequence length="232" mass="27414">MDKELMMTWIEEGNLQIPQLLFSKYKKIGLNETELVLLLQVHSFLEKGKDFPTPEELANRMTIPDSICASILGRLLQNKFISIEERYAENNIRYEKYSLKPLWEKLVEELIYDKKQDELEQNLMQETNLYSTFEMEFGRPLSPLECETLAMWLDQDQHNPEVIKAALKESVLSGKLNFRYIDRILFEWKKNGVKTVEQANKHSQKFRGQQRKSTNVTPKSSNTVPFYNWLEQ</sequence>
<dbReference type="RefSeq" id="WP_101353247.1">
    <property type="nucleotide sequence ID" value="NZ_PIQO01000003.1"/>
</dbReference>
<keyword evidence="6" id="KW-1185">Reference proteome</keyword>
<dbReference type="InterPro" id="IPR053162">
    <property type="entry name" value="DnaD"/>
</dbReference>
<dbReference type="Gene3D" id="1.10.10.10">
    <property type="entry name" value="Winged helix-like DNA-binding domain superfamily/Winged helix DNA-binding domain"/>
    <property type="match status" value="1"/>
</dbReference>
<evidence type="ECO:0000259" key="4">
    <source>
        <dbReference type="Pfam" id="PF21984"/>
    </source>
</evidence>
<evidence type="ECO:0000259" key="3">
    <source>
        <dbReference type="Pfam" id="PF07261"/>
    </source>
</evidence>
<dbReference type="Pfam" id="PF07261">
    <property type="entry name" value="DnaB_2"/>
    <property type="match status" value="1"/>
</dbReference>
<accession>A0A2N3LMQ0</accession>
<feature type="compositionally biased region" description="Polar residues" evidence="2">
    <location>
        <begin position="211"/>
        <end position="220"/>
    </location>
</feature>
<dbReference type="PANTHER" id="PTHR37293">
    <property type="entry name" value="PHAGE REPLICATION PROTEIN-RELATED"/>
    <property type="match status" value="1"/>
</dbReference>
<evidence type="ECO:0000313" key="5">
    <source>
        <dbReference type="EMBL" id="PKR85876.1"/>
    </source>
</evidence>
<reference evidence="5 6" key="1">
    <citation type="submission" date="2017-11" db="EMBL/GenBank/DDBJ databases">
        <title>Bacillus camelliae sp. nov., isolated from pu'er tea.</title>
        <authorList>
            <person name="Niu L."/>
        </authorList>
    </citation>
    <scope>NUCLEOTIDE SEQUENCE [LARGE SCALE GENOMIC DNA]</scope>
    <source>
        <strain evidence="5 6">7578-1</strain>
    </source>
</reference>
<evidence type="ECO:0000313" key="6">
    <source>
        <dbReference type="Proteomes" id="UP000233440"/>
    </source>
</evidence>
<dbReference type="InterPro" id="IPR034829">
    <property type="entry name" value="DnaD-like_sf"/>
</dbReference>
<dbReference type="InterPro" id="IPR036388">
    <property type="entry name" value="WH-like_DNA-bd_sf"/>
</dbReference>
<feature type="region of interest" description="Disordered" evidence="2">
    <location>
        <begin position="200"/>
        <end position="220"/>
    </location>
</feature>
<dbReference type="EMBL" id="PIQO01000003">
    <property type="protein sequence ID" value="PKR85876.1"/>
    <property type="molecule type" value="Genomic_DNA"/>
</dbReference>
<feature type="domain" description="DnaB/C C-terminal" evidence="3">
    <location>
        <begin position="131"/>
        <end position="202"/>
    </location>
</feature>
<comment type="caution">
    <text evidence="5">The sequence shown here is derived from an EMBL/GenBank/DDBJ whole genome shotgun (WGS) entry which is preliminary data.</text>
</comment>
<dbReference type="NCBIfam" id="TIGR01446">
    <property type="entry name" value="DnaD_dom"/>
    <property type="match status" value="1"/>
</dbReference>
<feature type="domain" description="DnaD N-terminal" evidence="4">
    <location>
        <begin position="17"/>
        <end position="116"/>
    </location>
</feature>
<comment type="similarity">
    <text evidence="1">Belongs to the DnaB/DnaD family.</text>
</comment>
<gene>
    <name evidence="5" type="ORF">CWO92_05760</name>
</gene>
<proteinExistence type="inferred from homology"/>
<dbReference type="Proteomes" id="UP000233440">
    <property type="component" value="Unassembled WGS sequence"/>
</dbReference>
<evidence type="ECO:0000256" key="2">
    <source>
        <dbReference type="SAM" id="MobiDB-lite"/>
    </source>
</evidence>
<evidence type="ECO:0000256" key="1">
    <source>
        <dbReference type="ARBA" id="ARBA00093462"/>
    </source>
</evidence>
<dbReference type="InterPro" id="IPR053843">
    <property type="entry name" value="DnaD_N"/>
</dbReference>
<name>A0A2N3LMQ0_9BACI</name>
<protein>
    <submittedName>
        <fullName evidence="5">DNA replication protein DnaD</fullName>
    </submittedName>
</protein>
<dbReference type="AlphaFoldDB" id="A0A2N3LMQ0"/>